<evidence type="ECO:0000313" key="4">
    <source>
        <dbReference type="Proteomes" id="UP000650424"/>
    </source>
</evidence>
<dbReference type="Pfam" id="PF26341">
    <property type="entry name" value="AAA_SelU"/>
    <property type="match status" value="1"/>
</dbReference>
<dbReference type="PANTHER" id="PTHR30401:SF0">
    <property type="entry name" value="TRNA 2-SELENOURIDINE SYNTHASE"/>
    <property type="match status" value="1"/>
</dbReference>
<dbReference type="NCBIfam" id="NF008752">
    <property type="entry name" value="PRK11784.1-4"/>
    <property type="match status" value="1"/>
</dbReference>
<dbReference type="InterPro" id="IPR058840">
    <property type="entry name" value="AAA_SelU"/>
</dbReference>
<proteinExistence type="predicted"/>
<dbReference type="SMART" id="SM00450">
    <property type="entry name" value="RHOD"/>
    <property type="match status" value="1"/>
</dbReference>
<evidence type="ECO:0000259" key="2">
    <source>
        <dbReference type="PROSITE" id="PS50206"/>
    </source>
</evidence>
<reference evidence="3 4" key="1">
    <citation type="submission" date="2020-08" db="EMBL/GenBank/DDBJ databases">
        <title>Novel species isolated from subtropical streams in China.</title>
        <authorList>
            <person name="Lu H."/>
        </authorList>
    </citation>
    <scope>NUCLEOTIDE SEQUENCE [LARGE SCALE GENOMIC DNA]</scope>
    <source>
        <strain evidence="3 4">CY18W</strain>
    </source>
</reference>
<feature type="domain" description="Rhodanese" evidence="2">
    <location>
        <begin position="16"/>
        <end position="138"/>
    </location>
</feature>
<evidence type="ECO:0000313" key="3">
    <source>
        <dbReference type="EMBL" id="MBC3916288.1"/>
    </source>
</evidence>
<comment type="caution">
    <text evidence="3">The sequence shown here is derived from an EMBL/GenBank/DDBJ whole genome shotgun (WGS) entry which is preliminary data.</text>
</comment>
<dbReference type="NCBIfam" id="TIGR03167">
    <property type="entry name" value="tRNA_sel_U_synt"/>
    <property type="match status" value="1"/>
</dbReference>
<dbReference type="PROSITE" id="PS50206">
    <property type="entry name" value="RHODANESE_3"/>
    <property type="match status" value="1"/>
</dbReference>
<name>A0ABR6ZKA0_9BURK</name>
<keyword evidence="1" id="KW-0711">Selenium</keyword>
<dbReference type="Proteomes" id="UP000650424">
    <property type="component" value="Unassembled WGS sequence"/>
</dbReference>
<sequence length="354" mass="39775">MKYPEIVEFADVLQRRSEFDTIIDVRSEAEFAEDHIAGAINCPVLDNQQRIVVGTMYKQTGSFEAKRLGAALVAKNIAQHIETHFHDKPRDWKPLIYCWRGGNRSGAMAHIFARIGWPVAQLNGGYKAYRQHVNHSLINEIAHFQWRVLCGPTGSGKSHLLRSLAAAGAQVLDLEDMAAHRGSVLGSIPDCPQPAQKQFESRIFWQLQGFNHQQVIYVEAESKKIGNIRVPEVLMDTIRKAPCIAVQMTIEKRVDLLMQEYAHFILSPTSLNKQLDFLVSLYGKEKIAAWRQLANNGELGLLVKNLLEQHYDPAYKKSVDRNFAGAATAKVIQQDNIAESDFSHSAQQILHGIA</sequence>
<organism evidence="3 4">
    <name type="scientific">Undibacterium hunanense</name>
    <dbReference type="NCBI Taxonomy" id="2762292"/>
    <lineage>
        <taxon>Bacteria</taxon>
        <taxon>Pseudomonadati</taxon>
        <taxon>Pseudomonadota</taxon>
        <taxon>Betaproteobacteria</taxon>
        <taxon>Burkholderiales</taxon>
        <taxon>Oxalobacteraceae</taxon>
        <taxon>Undibacterium</taxon>
    </lineage>
</organism>
<dbReference type="SUPFAM" id="SSF52821">
    <property type="entry name" value="Rhodanese/Cell cycle control phosphatase"/>
    <property type="match status" value="1"/>
</dbReference>
<dbReference type="RefSeq" id="WP_186945517.1">
    <property type="nucleotide sequence ID" value="NZ_JACOGF010000001.1"/>
</dbReference>
<dbReference type="InterPro" id="IPR001763">
    <property type="entry name" value="Rhodanese-like_dom"/>
</dbReference>
<protein>
    <submittedName>
        <fullName evidence="3">tRNA 2-selenouridine(34) synthase MnmH</fullName>
    </submittedName>
</protein>
<dbReference type="Pfam" id="PF00581">
    <property type="entry name" value="Rhodanese"/>
    <property type="match status" value="1"/>
</dbReference>
<dbReference type="InterPro" id="IPR017582">
    <property type="entry name" value="SelU"/>
</dbReference>
<gene>
    <name evidence="3" type="primary">mnmH</name>
    <name evidence="3" type="ORF">H8L32_02200</name>
</gene>
<keyword evidence="4" id="KW-1185">Reference proteome</keyword>
<dbReference type="Gene3D" id="3.40.250.10">
    <property type="entry name" value="Rhodanese-like domain"/>
    <property type="match status" value="1"/>
</dbReference>
<dbReference type="PANTHER" id="PTHR30401">
    <property type="entry name" value="TRNA 2-SELENOURIDINE SYNTHASE"/>
    <property type="match status" value="1"/>
</dbReference>
<dbReference type="EMBL" id="JACOGF010000001">
    <property type="protein sequence ID" value="MBC3916288.1"/>
    <property type="molecule type" value="Genomic_DNA"/>
</dbReference>
<dbReference type="NCBIfam" id="NF008750">
    <property type="entry name" value="PRK11784.1-2"/>
    <property type="match status" value="1"/>
</dbReference>
<dbReference type="InterPro" id="IPR036873">
    <property type="entry name" value="Rhodanese-like_dom_sf"/>
</dbReference>
<accession>A0ABR6ZKA0</accession>
<evidence type="ECO:0000256" key="1">
    <source>
        <dbReference type="ARBA" id="ARBA00023266"/>
    </source>
</evidence>